<dbReference type="CDD" id="cd16454">
    <property type="entry name" value="RING-H2_PA-TM-RING"/>
    <property type="match status" value="1"/>
</dbReference>
<sequence length="230" mass="26052">MSFAISNPIQYRLYGSGTGGNGILEVRISFFEQMISLSPVTGRPHQILHQTPRIPYHNALVYLTLRQLQSPLFYITQFLSSLNIRPAASQSMARQIASHILQMPDRNGDRNFHIIAEVDFIRVIWLELEEQSMGAGAEETVVFDEAPPALKRGVGKARGERLKSEEKVEDLGDCSICLDELSCEKREVIRIPCGHVYHESCIFKWLKNHNSCPLCRKPLPLKEDEEDSSS</sequence>
<dbReference type="PANTHER" id="PTHR15710">
    <property type="entry name" value="E3 UBIQUITIN-PROTEIN LIGASE PRAJA"/>
    <property type="match status" value="1"/>
</dbReference>
<dbReference type="InParanoid" id="A0A1S4DUZ4"/>
<proteinExistence type="predicted"/>
<evidence type="ECO:0000256" key="3">
    <source>
        <dbReference type="ARBA" id="ARBA00022723"/>
    </source>
</evidence>
<dbReference type="EnsemblPlants" id="MELO3C009075.2.1">
    <property type="protein sequence ID" value="MELO3C009075.2.1"/>
    <property type="gene ID" value="MELO3C009075.2"/>
</dbReference>
<dbReference type="Gene3D" id="3.30.40.10">
    <property type="entry name" value="Zinc/RING finger domain, C3HC4 (zinc finger)"/>
    <property type="match status" value="1"/>
</dbReference>
<dbReference type="GO" id="GO:0061630">
    <property type="term" value="F:ubiquitin protein ligase activity"/>
    <property type="evidence" value="ECO:0007669"/>
    <property type="project" value="UniProtKB-EC"/>
</dbReference>
<dbReference type="RefSeq" id="XP_016899530.1">
    <property type="nucleotide sequence ID" value="XM_017044041.1"/>
</dbReference>
<keyword evidence="3" id="KW-0479">Metal-binding</keyword>
<dbReference type="InterPro" id="IPR013083">
    <property type="entry name" value="Znf_RING/FYVE/PHD"/>
</dbReference>
<protein>
    <recommendedName>
        <fullName evidence="2">RING-type E3 ubiquitin transferase</fullName>
        <ecNumber evidence="2">2.3.2.27</ecNumber>
    </recommendedName>
</protein>
<comment type="catalytic activity">
    <reaction evidence="1">
        <text>S-ubiquitinyl-[E2 ubiquitin-conjugating enzyme]-L-cysteine + [acceptor protein]-L-lysine = [E2 ubiquitin-conjugating enzyme]-L-cysteine + N(6)-ubiquitinyl-[acceptor protein]-L-lysine.</text>
        <dbReference type="EC" id="2.3.2.27"/>
    </reaction>
</comment>
<organism evidence="9 10">
    <name type="scientific">Cucumis melo</name>
    <name type="common">Muskmelon</name>
    <dbReference type="NCBI Taxonomy" id="3656"/>
    <lineage>
        <taxon>Eukaryota</taxon>
        <taxon>Viridiplantae</taxon>
        <taxon>Streptophyta</taxon>
        <taxon>Embryophyta</taxon>
        <taxon>Tracheophyta</taxon>
        <taxon>Spermatophyta</taxon>
        <taxon>Magnoliopsida</taxon>
        <taxon>eudicotyledons</taxon>
        <taxon>Gunneridae</taxon>
        <taxon>Pentapetalae</taxon>
        <taxon>rosids</taxon>
        <taxon>fabids</taxon>
        <taxon>Cucurbitales</taxon>
        <taxon>Cucurbitaceae</taxon>
        <taxon>Benincaseae</taxon>
        <taxon>Cucumis</taxon>
    </lineage>
</organism>
<evidence type="ECO:0000256" key="2">
    <source>
        <dbReference type="ARBA" id="ARBA00012483"/>
    </source>
</evidence>
<dbReference type="GO" id="GO:0008270">
    <property type="term" value="F:zinc ion binding"/>
    <property type="evidence" value="ECO:0007669"/>
    <property type="project" value="UniProtKB-KW"/>
</dbReference>
<dbReference type="KEGG" id="cmo:107990564"/>
<evidence type="ECO:0000313" key="9">
    <source>
        <dbReference type="Proteomes" id="UP001652600"/>
    </source>
</evidence>
<dbReference type="AlphaFoldDB" id="A0A1S4DUZ4"/>
<dbReference type="SUPFAM" id="SSF57850">
    <property type="entry name" value="RING/U-box"/>
    <property type="match status" value="1"/>
</dbReference>
<dbReference type="EC" id="2.3.2.27" evidence="2"/>
<dbReference type="Gramene" id="MELO3C009075.2.1">
    <property type="protein sequence ID" value="MELO3C009075.2.1"/>
    <property type="gene ID" value="MELO3C009075.2"/>
</dbReference>
<keyword evidence="9" id="KW-1185">Reference proteome</keyword>
<evidence type="ECO:0000256" key="4">
    <source>
        <dbReference type="ARBA" id="ARBA00022771"/>
    </source>
</evidence>
<dbReference type="GeneID" id="107990564"/>
<evidence type="ECO:0000256" key="5">
    <source>
        <dbReference type="ARBA" id="ARBA00022833"/>
    </source>
</evidence>
<dbReference type="SMART" id="SM00184">
    <property type="entry name" value="RING"/>
    <property type="match status" value="1"/>
</dbReference>
<dbReference type="Proteomes" id="UP001652600">
    <property type="component" value="Chromosome 8"/>
</dbReference>
<dbReference type="InterPro" id="IPR001841">
    <property type="entry name" value="Znf_RING"/>
</dbReference>
<reference evidence="8" key="1">
    <citation type="submission" date="2023-03" db="UniProtKB">
        <authorList>
            <consortium name="EnsemblPlants"/>
        </authorList>
    </citation>
    <scope>IDENTIFICATION</scope>
</reference>
<accession>A0A1S4DUZ4</accession>
<keyword evidence="5" id="KW-0862">Zinc</keyword>
<name>A0A1S4DUZ4_CUCME</name>
<feature type="domain" description="RING-type" evidence="7">
    <location>
        <begin position="174"/>
        <end position="216"/>
    </location>
</feature>
<dbReference type="PROSITE" id="PS50089">
    <property type="entry name" value="ZF_RING_2"/>
    <property type="match status" value="1"/>
</dbReference>
<evidence type="ECO:0000256" key="1">
    <source>
        <dbReference type="ARBA" id="ARBA00000900"/>
    </source>
</evidence>
<gene>
    <name evidence="10" type="primary">LOC107990564</name>
    <name evidence="8" type="synonym">107990564</name>
</gene>
<evidence type="ECO:0000313" key="8">
    <source>
        <dbReference type="EnsemblPlants" id="MELO3C009075.2.1"/>
    </source>
</evidence>
<evidence type="ECO:0000256" key="6">
    <source>
        <dbReference type="PROSITE-ProRule" id="PRU00175"/>
    </source>
</evidence>
<reference evidence="10" key="2">
    <citation type="submission" date="2025-04" db="UniProtKB">
        <authorList>
            <consortium name="RefSeq"/>
        </authorList>
    </citation>
    <scope>IDENTIFICATION</scope>
</reference>
<dbReference type="Pfam" id="PF13639">
    <property type="entry name" value="zf-RING_2"/>
    <property type="match status" value="1"/>
</dbReference>
<evidence type="ECO:0000313" key="10">
    <source>
        <dbReference type="RefSeq" id="XP_016899530.1"/>
    </source>
</evidence>
<dbReference type="SMR" id="A0A1S4DUZ4"/>
<evidence type="ECO:0000259" key="7">
    <source>
        <dbReference type="PROSITE" id="PS50089"/>
    </source>
</evidence>
<keyword evidence="4 6" id="KW-0863">Zinc-finger</keyword>
<dbReference type="OrthoDB" id="4348522at2759"/>